<evidence type="ECO:0000313" key="2">
    <source>
        <dbReference type="EMBL" id="KAK8142815.1"/>
    </source>
</evidence>
<proteinExistence type="predicted"/>
<reference evidence="2 3" key="1">
    <citation type="submission" date="2020-02" db="EMBL/GenBank/DDBJ databases">
        <title>Comparative genomics of the hypocrealean fungal genus Beauvera.</title>
        <authorList>
            <person name="Showalter D.N."/>
            <person name="Bushley K.E."/>
            <person name="Rehner S.A."/>
        </authorList>
    </citation>
    <scope>NUCLEOTIDE SEQUENCE [LARGE SCALE GENOMIC DNA]</scope>
    <source>
        <strain evidence="2 3">ARSEF4384</strain>
    </source>
</reference>
<keyword evidence="3" id="KW-1185">Reference proteome</keyword>
<dbReference type="EMBL" id="JAAHCF010000604">
    <property type="protein sequence ID" value="KAK8142815.1"/>
    <property type="molecule type" value="Genomic_DNA"/>
</dbReference>
<organism evidence="2 3">
    <name type="scientific">Beauveria asiatica</name>
    <dbReference type="NCBI Taxonomy" id="1069075"/>
    <lineage>
        <taxon>Eukaryota</taxon>
        <taxon>Fungi</taxon>
        <taxon>Dikarya</taxon>
        <taxon>Ascomycota</taxon>
        <taxon>Pezizomycotina</taxon>
        <taxon>Sordariomycetes</taxon>
        <taxon>Hypocreomycetidae</taxon>
        <taxon>Hypocreales</taxon>
        <taxon>Cordycipitaceae</taxon>
        <taxon>Beauveria</taxon>
    </lineage>
</organism>
<evidence type="ECO:0000256" key="1">
    <source>
        <dbReference type="SAM" id="SignalP"/>
    </source>
</evidence>
<keyword evidence="1" id="KW-0732">Signal</keyword>
<gene>
    <name evidence="2" type="ORF">G3M48_008193</name>
</gene>
<dbReference type="Proteomes" id="UP001397290">
    <property type="component" value="Unassembled WGS sequence"/>
</dbReference>
<evidence type="ECO:0000313" key="3">
    <source>
        <dbReference type="Proteomes" id="UP001397290"/>
    </source>
</evidence>
<feature type="signal peptide" evidence="1">
    <location>
        <begin position="1"/>
        <end position="22"/>
    </location>
</feature>
<accession>A0AAW0RL79</accession>
<comment type="caution">
    <text evidence="2">The sequence shown here is derived from an EMBL/GenBank/DDBJ whole genome shotgun (WGS) entry which is preliminary data.</text>
</comment>
<name>A0AAW0RL79_9HYPO</name>
<feature type="chain" id="PRO_5043340070" evidence="1">
    <location>
        <begin position="23"/>
        <end position="82"/>
    </location>
</feature>
<dbReference type="AlphaFoldDB" id="A0AAW0RL79"/>
<protein>
    <submittedName>
        <fullName evidence="2">Uncharacterized protein</fullName>
    </submittedName>
</protein>
<sequence>MQPQFILASLLAGLAAAIGTSAREEPAAVDALPGGPGGRTFCIGVKGENFGVAKECAPAFCLGNCDYAKDDNGCAICGPDCE</sequence>